<dbReference type="EMBL" id="AY223218">
    <property type="protein sequence ID" value="AAP06239.1"/>
    <property type="molecule type" value="mRNA"/>
</dbReference>
<organism evidence="2">
    <name type="scientific">Schistosoma japonicum</name>
    <name type="common">Blood fluke</name>
    <dbReference type="NCBI Taxonomy" id="6182"/>
    <lineage>
        <taxon>Eukaryota</taxon>
        <taxon>Metazoa</taxon>
        <taxon>Spiralia</taxon>
        <taxon>Lophotrochozoa</taxon>
        <taxon>Platyhelminthes</taxon>
        <taxon>Trematoda</taxon>
        <taxon>Digenea</taxon>
        <taxon>Strigeidida</taxon>
        <taxon>Schistosomatoidea</taxon>
        <taxon>Schistosomatidae</taxon>
        <taxon>Schistosoma</taxon>
    </lineage>
</organism>
<evidence type="ECO:0000313" key="2">
    <source>
        <dbReference type="EMBL" id="AAP06239.1"/>
    </source>
</evidence>
<protein>
    <submittedName>
        <fullName evidence="2">Clone ZZD269 mRNA sequence</fullName>
    </submittedName>
</protein>
<proteinExistence type="evidence at transcript level"/>
<feature type="region of interest" description="Disordered" evidence="1">
    <location>
        <begin position="39"/>
        <end position="62"/>
    </location>
</feature>
<dbReference type="AlphaFoldDB" id="Q86EJ9"/>
<evidence type="ECO:0000256" key="1">
    <source>
        <dbReference type="SAM" id="MobiDB-lite"/>
    </source>
</evidence>
<sequence length="125" mass="13696">MREHSGDQQPSSRVGRAGLTTAGLARVVLTQAKDTRSSCSCSEQPLRVGPHRPPTAPAAKPIPEQGLQHRSIHLSFSHFDILLNFLFLCALPSRTAPQKQDLPCRQDLSLAHGRCRVYVLHSPSP</sequence>
<name>Q86EJ9_SCHJA</name>
<accession>Q86EJ9</accession>
<reference evidence="2" key="1">
    <citation type="journal article" date="2003" name="Nat. Genet.">
        <title>Evolutionary and biomedical implications of a Schistosoma japonicum complementary DNA resource.</title>
        <authorList>
            <person name="Hu W."/>
            <person name="Yan Q."/>
            <person name="Shen D.K."/>
            <person name="Liu F."/>
            <person name="Zhu Z.D."/>
            <person name="Song H.D."/>
            <person name="Xu X.R."/>
            <person name="Wang Z.J."/>
            <person name="Rong Y.P."/>
            <person name="Zeng L.C."/>
            <person name="Wu J."/>
            <person name="Zhang X."/>
            <person name="Wang J.J."/>
            <person name="Xu X.N."/>
            <person name="Wang S.Y."/>
            <person name="Fu G."/>
            <person name="Zhang X.L."/>
            <person name="Wang Z.Q."/>
            <person name="Brindley P.J."/>
            <person name="McManus D.P."/>
            <person name="Xue C.L."/>
            <person name="Feng Z."/>
            <person name="Chen Z."/>
            <person name="Han Z.G."/>
        </authorList>
    </citation>
    <scope>NUCLEOTIDE SEQUENCE</scope>
</reference>